<dbReference type="Pfam" id="PF13276">
    <property type="entry name" value="HTH_21"/>
    <property type="match status" value="1"/>
</dbReference>
<dbReference type="AlphaFoldDB" id="A0A175RGX9"/>
<dbReference type="PATRIC" id="fig|401562.4.peg.4043"/>
<reference evidence="3 4" key="1">
    <citation type="journal article" date="2016" name="Front. Microbiol.">
        <title>Genomic Resource of Rice Seed Associated Bacteria.</title>
        <authorList>
            <person name="Midha S."/>
            <person name="Bansal K."/>
            <person name="Sharma S."/>
            <person name="Kumar N."/>
            <person name="Patil P.P."/>
            <person name="Chaudhry V."/>
            <person name="Patil P.B."/>
        </authorList>
    </citation>
    <scope>NUCLEOTIDE SEQUENCE [LARGE SCALE GENOMIC DNA]</scope>
    <source>
        <strain evidence="3 4">NS365</strain>
    </source>
</reference>
<evidence type="ECO:0000313" key="4">
    <source>
        <dbReference type="Proteomes" id="UP000078529"/>
    </source>
</evidence>
<keyword evidence="4" id="KW-1185">Reference proteome</keyword>
<feature type="region of interest" description="Disordered" evidence="1">
    <location>
        <begin position="1"/>
        <end position="23"/>
    </location>
</feature>
<gene>
    <name evidence="3" type="ORF">NS365_20085</name>
</gene>
<protein>
    <recommendedName>
        <fullName evidence="2">Integrase catalytic domain-containing protein</fullName>
    </recommendedName>
</protein>
<sequence length="261" mass="30520">MSERRACQASGFGRASHRYKSRRDPAPALRMRLKDLAASRVRYGYRRLHILLQREGWVINHKRVYRLYSEEGLSIRTRSPKRRRSSRYRVGRATAEHANEVWSMDFVSDRLFDDRPFRILTILDCHTREALATCARTNFRAYQVAEELDRLVALRGKPASIRVDNGPEFAGRMLDQWAYLNKVELDFSRPGKLDDNAFIEAFNARLRSECLNASWFLSMADARSRIEAWREDYNHHRPHTSLGNLTPAKFADQLGKVREFS</sequence>
<dbReference type="EMBL" id="LDQA01000063">
    <property type="protein sequence ID" value="KTR02966.1"/>
    <property type="molecule type" value="Genomic_DNA"/>
</dbReference>
<evidence type="ECO:0000256" key="1">
    <source>
        <dbReference type="SAM" id="MobiDB-lite"/>
    </source>
</evidence>
<dbReference type="SUPFAM" id="SSF53098">
    <property type="entry name" value="Ribonuclease H-like"/>
    <property type="match status" value="1"/>
</dbReference>
<dbReference type="Proteomes" id="UP000078529">
    <property type="component" value="Unassembled WGS sequence"/>
</dbReference>
<dbReference type="Pfam" id="PF13683">
    <property type="entry name" value="rve_3"/>
    <property type="match status" value="1"/>
</dbReference>
<evidence type="ECO:0000313" key="3">
    <source>
        <dbReference type="EMBL" id="KTR02966.1"/>
    </source>
</evidence>
<name>A0A175RGX9_9HYPH</name>
<evidence type="ECO:0000259" key="2">
    <source>
        <dbReference type="PROSITE" id="PS50994"/>
    </source>
</evidence>
<dbReference type="PANTHER" id="PTHR47515:SF1">
    <property type="entry name" value="BLR2054 PROTEIN"/>
    <property type="match status" value="1"/>
</dbReference>
<dbReference type="PANTHER" id="PTHR47515">
    <property type="entry name" value="LOW CALCIUM RESPONSE LOCUS PROTEIN T"/>
    <property type="match status" value="1"/>
</dbReference>
<dbReference type="InterPro" id="IPR001584">
    <property type="entry name" value="Integrase_cat-core"/>
</dbReference>
<dbReference type="InterPro" id="IPR048020">
    <property type="entry name" value="Transpos_IS3"/>
</dbReference>
<dbReference type="InterPro" id="IPR012337">
    <property type="entry name" value="RNaseH-like_sf"/>
</dbReference>
<dbReference type="GO" id="GO:0003676">
    <property type="term" value="F:nucleic acid binding"/>
    <property type="evidence" value="ECO:0007669"/>
    <property type="project" value="InterPro"/>
</dbReference>
<comment type="caution">
    <text evidence="3">The sequence shown here is derived from an EMBL/GenBank/DDBJ whole genome shotgun (WGS) entry which is preliminary data.</text>
</comment>
<dbReference type="PROSITE" id="PS50994">
    <property type="entry name" value="INTEGRASE"/>
    <property type="match status" value="1"/>
</dbReference>
<dbReference type="InterPro" id="IPR036397">
    <property type="entry name" value="RNaseH_sf"/>
</dbReference>
<accession>A0A175RGX9</accession>
<dbReference type="Gene3D" id="3.30.420.10">
    <property type="entry name" value="Ribonuclease H-like superfamily/Ribonuclease H"/>
    <property type="match status" value="1"/>
</dbReference>
<feature type="domain" description="Integrase catalytic" evidence="2">
    <location>
        <begin position="92"/>
        <end position="255"/>
    </location>
</feature>
<organism evidence="3 4">
    <name type="scientific">Aureimonas ureilytica</name>
    <dbReference type="NCBI Taxonomy" id="401562"/>
    <lineage>
        <taxon>Bacteria</taxon>
        <taxon>Pseudomonadati</taxon>
        <taxon>Pseudomonadota</taxon>
        <taxon>Alphaproteobacteria</taxon>
        <taxon>Hyphomicrobiales</taxon>
        <taxon>Aurantimonadaceae</taxon>
        <taxon>Aureimonas</taxon>
    </lineage>
</organism>
<proteinExistence type="predicted"/>
<dbReference type="GO" id="GO:0015074">
    <property type="term" value="P:DNA integration"/>
    <property type="evidence" value="ECO:0007669"/>
    <property type="project" value="InterPro"/>
</dbReference>
<dbReference type="NCBIfam" id="NF033516">
    <property type="entry name" value="transpos_IS3"/>
    <property type="match status" value="1"/>
</dbReference>
<dbReference type="InterPro" id="IPR025948">
    <property type="entry name" value="HTH-like_dom"/>
</dbReference>